<feature type="region of interest" description="Disordered" evidence="1">
    <location>
        <begin position="18"/>
        <end position="41"/>
    </location>
</feature>
<dbReference type="InterPro" id="IPR036285">
    <property type="entry name" value="PRP4-like_sf"/>
</dbReference>
<evidence type="ECO:0000313" key="2">
    <source>
        <dbReference type="EMBL" id="ENN82412.1"/>
    </source>
</evidence>
<dbReference type="InterPro" id="IPR039979">
    <property type="entry name" value="PRPF18"/>
</dbReference>
<dbReference type="GO" id="GO:0005682">
    <property type="term" value="C:U5 snRNP"/>
    <property type="evidence" value="ECO:0007669"/>
    <property type="project" value="TreeGrafter"/>
</dbReference>
<dbReference type="GO" id="GO:0046540">
    <property type="term" value="C:U4/U6 x U5 tri-snRNP complex"/>
    <property type="evidence" value="ECO:0007669"/>
    <property type="project" value="TreeGrafter"/>
</dbReference>
<dbReference type="PANTHER" id="PTHR13007:SF19">
    <property type="entry name" value="PRE-MRNA-SPLICING FACTOR 18"/>
    <property type="match status" value="1"/>
</dbReference>
<dbReference type="PANTHER" id="PTHR13007">
    <property type="entry name" value="PRE-MRNA SPLICING FACTOR-RELATED"/>
    <property type="match status" value="1"/>
</dbReference>
<feature type="compositionally biased region" description="Polar residues" evidence="1">
    <location>
        <begin position="18"/>
        <end position="32"/>
    </location>
</feature>
<dbReference type="SUPFAM" id="SSF158230">
    <property type="entry name" value="PRP4-like"/>
    <property type="match status" value="1"/>
</dbReference>
<gene>
    <name evidence="2" type="ORF">YQE_01211</name>
</gene>
<proteinExistence type="predicted"/>
<protein>
    <submittedName>
        <fullName evidence="2">Uncharacterized protein</fullName>
    </submittedName>
</protein>
<dbReference type="Gene3D" id="4.10.280.110">
    <property type="entry name" value="Pre-mRNA processing factor 4 domain"/>
    <property type="match status" value="1"/>
</dbReference>
<dbReference type="SMART" id="SM00500">
    <property type="entry name" value="SFM"/>
    <property type="match status" value="1"/>
</dbReference>
<feature type="non-terminal residue" evidence="2">
    <location>
        <position position="1"/>
    </location>
</feature>
<accession>N6UUD1</accession>
<dbReference type="FunFam" id="4.10.280.110:FF:000001">
    <property type="entry name" value="pre-mRNA-splicing factor 18 isoform X2"/>
    <property type="match status" value="1"/>
</dbReference>
<name>N6UUD1_DENPD</name>
<dbReference type="Pfam" id="PF08799">
    <property type="entry name" value="PRP4"/>
    <property type="match status" value="1"/>
</dbReference>
<dbReference type="InterPro" id="IPR014906">
    <property type="entry name" value="PRP4-like"/>
</dbReference>
<dbReference type="HOGENOM" id="CLU_2348807_0_0_1"/>
<dbReference type="GO" id="GO:0000350">
    <property type="term" value="P:generation of catalytic spliceosome for second transesterification step"/>
    <property type="evidence" value="ECO:0007669"/>
    <property type="project" value="TreeGrafter"/>
</dbReference>
<dbReference type="OrthoDB" id="10261918at2759"/>
<dbReference type="EMBL" id="KB738993">
    <property type="protein sequence ID" value="ENN82412.1"/>
    <property type="molecule type" value="Genomic_DNA"/>
</dbReference>
<sequence length="97" mass="11093">MYYHRLTSTAKELEKYKSNLSQSGSDAATSSKDLQEGNKAEADVKHNIVPRQEVINKLRDRGEPILLFGESEIDACKRLRKCELLEPEVNRGFRNDL</sequence>
<reference evidence="2" key="1">
    <citation type="journal article" date="2013" name="Genome Biol.">
        <title>Draft genome of the mountain pine beetle, Dendroctonus ponderosae Hopkins, a major forest pest.</title>
        <authorList>
            <person name="Keeling C.I."/>
            <person name="Yuen M.M."/>
            <person name="Liao N.Y."/>
            <person name="Docking T.R."/>
            <person name="Chan S.K."/>
            <person name="Taylor G.A."/>
            <person name="Palmquist D.L."/>
            <person name="Jackman S.D."/>
            <person name="Nguyen A."/>
            <person name="Li M."/>
            <person name="Henderson H."/>
            <person name="Janes J.K."/>
            <person name="Zhao Y."/>
            <person name="Pandoh P."/>
            <person name="Moore R."/>
            <person name="Sperling F.A."/>
            <person name="Huber D.P."/>
            <person name="Birol I."/>
            <person name="Jones S.J."/>
            <person name="Bohlmann J."/>
        </authorList>
    </citation>
    <scope>NUCLEOTIDE SEQUENCE</scope>
</reference>
<organism evidence="2">
    <name type="scientific">Dendroctonus ponderosae</name>
    <name type="common">Mountain pine beetle</name>
    <dbReference type="NCBI Taxonomy" id="77166"/>
    <lineage>
        <taxon>Eukaryota</taxon>
        <taxon>Metazoa</taxon>
        <taxon>Ecdysozoa</taxon>
        <taxon>Arthropoda</taxon>
        <taxon>Hexapoda</taxon>
        <taxon>Insecta</taxon>
        <taxon>Pterygota</taxon>
        <taxon>Neoptera</taxon>
        <taxon>Endopterygota</taxon>
        <taxon>Coleoptera</taxon>
        <taxon>Polyphaga</taxon>
        <taxon>Cucujiformia</taxon>
        <taxon>Curculionidae</taxon>
        <taxon>Scolytinae</taxon>
        <taxon>Dendroctonus</taxon>
    </lineage>
</organism>
<dbReference type="GO" id="GO:0071021">
    <property type="term" value="C:U2-type post-spliceosomal complex"/>
    <property type="evidence" value="ECO:0007669"/>
    <property type="project" value="TreeGrafter"/>
</dbReference>
<dbReference type="AlphaFoldDB" id="N6UUD1"/>
<evidence type="ECO:0000256" key="1">
    <source>
        <dbReference type="SAM" id="MobiDB-lite"/>
    </source>
</evidence>